<evidence type="ECO:0000259" key="2">
    <source>
        <dbReference type="Pfam" id="PF01345"/>
    </source>
</evidence>
<dbReference type="InterPro" id="IPR001434">
    <property type="entry name" value="OmcB-like_DUF11"/>
</dbReference>
<sequence length="448" mass="47581">MSAGTADGDSPDDDAANRGGDQTERTPLRRSETGRWDGIAGVALALVGVGVVARQPGLVLTGAVGVGYAVYARIGEAPEATIEVERTVSDDTPAPGDDVVVTVRAHNVGDAALPDLRLVDGVPPGLEVVDGPARIGTALRPGATAVFEYTVRASRGEHEWEPMRGITRDAAGSQERTTELAAPTRIVCTPELSAGGDLPLRGLTTKYHGRVPTDVGGAGVEFHATREYRRGDPVKRIDWNRRARTGELATLELREERAATVVLLIDARESAYAASEPDADTAVEASVEAAGQAFTALLDGGDRVGIATLGPRDCWLSPGAGTAHAARGRETLATDPALAPTPVEGGFYQSLWFRRFRRRLPADAQVLFFTPLLDDSAASLARRIDAHGHLVTVLSPDVTAGDTPGTRLVAFERRERLRELRGAGIRTTEWGDRSFPVAVARATGRWSR</sequence>
<dbReference type="GeneID" id="7400345"/>
<dbReference type="RefSeq" id="WP_012659702.1">
    <property type="nucleotide sequence ID" value="NC_012029.1"/>
</dbReference>
<protein>
    <submittedName>
        <fullName evidence="4">Conserved repeat domain protein</fullName>
    </submittedName>
</protein>
<proteinExistence type="predicted"/>
<dbReference type="Pfam" id="PF01882">
    <property type="entry name" value="DUF58"/>
    <property type="match status" value="1"/>
</dbReference>
<gene>
    <name evidence="4" type="ordered locus">Hlac_0465</name>
</gene>
<feature type="domain" description="DUF11" evidence="2">
    <location>
        <begin position="82"/>
        <end position="138"/>
    </location>
</feature>
<dbReference type="Pfam" id="PF01345">
    <property type="entry name" value="DUF11"/>
    <property type="match status" value="1"/>
</dbReference>
<reference evidence="4 5" key="1">
    <citation type="journal article" date="2016" name="Stand. Genomic Sci.">
        <title>Complete genome sequence of the Antarctic Halorubrum lacusprofundi type strain ACAM 34.</title>
        <authorList>
            <person name="Anderson I.J."/>
            <person name="DasSarma P."/>
            <person name="Lucas S."/>
            <person name="Copeland A."/>
            <person name="Lapidus A."/>
            <person name="Del Rio T.G."/>
            <person name="Tice H."/>
            <person name="Dalin E."/>
            <person name="Bruce D.C."/>
            <person name="Goodwin L."/>
            <person name="Pitluck S."/>
            <person name="Sims D."/>
            <person name="Brettin T.S."/>
            <person name="Detter J.C."/>
            <person name="Han C.S."/>
            <person name="Larimer F."/>
            <person name="Hauser L."/>
            <person name="Land M."/>
            <person name="Ivanova N."/>
            <person name="Richardson P."/>
            <person name="Cavicchioli R."/>
            <person name="DasSarma S."/>
            <person name="Woese C.R."/>
            <person name="Kyrpides N.C."/>
        </authorList>
    </citation>
    <scope>NUCLEOTIDE SEQUENCE [LARGE SCALE GENOMIC DNA]</scope>
    <source>
        <strain evidence="5">ATCC 49239 / DSM 5036 / JCM 8891 / ACAM 34</strain>
    </source>
</reference>
<dbReference type="PANTHER" id="PTHR33608">
    <property type="entry name" value="BLL2464 PROTEIN"/>
    <property type="match status" value="1"/>
</dbReference>
<feature type="compositionally biased region" description="Basic and acidic residues" evidence="1">
    <location>
        <begin position="21"/>
        <end position="32"/>
    </location>
</feature>
<evidence type="ECO:0000259" key="3">
    <source>
        <dbReference type="Pfam" id="PF01882"/>
    </source>
</evidence>
<accession>B9LT02</accession>
<dbReference type="PANTHER" id="PTHR33608:SF6">
    <property type="entry name" value="BLL2464 PROTEIN"/>
    <property type="match status" value="1"/>
</dbReference>
<feature type="region of interest" description="Disordered" evidence="1">
    <location>
        <begin position="1"/>
        <end position="32"/>
    </location>
</feature>
<evidence type="ECO:0000313" key="4">
    <source>
        <dbReference type="EMBL" id="ACM56067.1"/>
    </source>
</evidence>
<evidence type="ECO:0000256" key="1">
    <source>
        <dbReference type="SAM" id="MobiDB-lite"/>
    </source>
</evidence>
<dbReference type="HOGENOM" id="CLU_026973_0_0_2"/>
<dbReference type="AlphaFoldDB" id="B9LT02"/>
<dbReference type="Proteomes" id="UP000000740">
    <property type="component" value="Chromosome 1"/>
</dbReference>
<dbReference type="KEGG" id="hla:Hlac_0465"/>
<name>B9LT02_HALLT</name>
<dbReference type="InterPro" id="IPR002881">
    <property type="entry name" value="DUF58"/>
</dbReference>
<dbReference type="eggNOG" id="arCOG02742">
    <property type="taxonomic scope" value="Archaea"/>
</dbReference>
<keyword evidence="5" id="KW-1185">Reference proteome</keyword>
<organism evidence="4 5">
    <name type="scientific">Halorubrum lacusprofundi (strain ATCC 49239 / DSM 5036 / JCM 8891 / ACAM 34)</name>
    <dbReference type="NCBI Taxonomy" id="416348"/>
    <lineage>
        <taxon>Archaea</taxon>
        <taxon>Methanobacteriati</taxon>
        <taxon>Methanobacteriota</taxon>
        <taxon>Stenosarchaea group</taxon>
        <taxon>Halobacteria</taxon>
        <taxon>Halobacteriales</taxon>
        <taxon>Haloferacaceae</taxon>
        <taxon>Halorubrum</taxon>
    </lineage>
</organism>
<feature type="domain" description="DUF58" evidence="3">
    <location>
        <begin position="225"/>
        <end position="392"/>
    </location>
</feature>
<evidence type="ECO:0000313" key="5">
    <source>
        <dbReference type="Proteomes" id="UP000000740"/>
    </source>
</evidence>
<dbReference type="EMBL" id="CP001365">
    <property type="protein sequence ID" value="ACM56067.1"/>
    <property type="molecule type" value="Genomic_DNA"/>
</dbReference>